<dbReference type="Proteomes" id="UP001141422">
    <property type="component" value="Unassembled WGS sequence"/>
</dbReference>
<evidence type="ECO:0000256" key="1">
    <source>
        <dbReference type="SAM" id="Coils"/>
    </source>
</evidence>
<comment type="caution">
    <text evidence="3">The sequence shown here is derived from an EMBL/GenBank/DDBJ whole genome shotgun (WGS) entry which is preliminary data.</text>
</comment>
<dbReference type="RefSeq" id="WP_268924576.1">
    <property type="nucleotide sequence ID" value="NZ_JAPTGB010000006.1"/>
</dbReference>
<dbReference type="Pfam" id="PF04312">
    <property type="entry name" value="DUF460"/>
    <property type="match status" value="1"/>
</dbReference>
<feature type="region of interest" description="Disordered" evidence="2">
    <location>
        <begin position="667"/>
        <end position="730"/>
    </location>
</feature>
<name>A0ABT4IF61_9EURY</name>
<feature type="compositionally biased region" description="Basic and acidic residues" evidence="2">
    <location>
        <begin position="670"/>
        <end position="683"/>
    </location>
</feature>
<sequence length="752" mass="84260">MSGRVFGIDIIRGSVRSGTIRPHYALVRVEDGTVISEEKNVTRFRLMRYIRAEQPEVLAVDSIQEIAQGTADLYAFLAELPAGTKLVQVTGDGVKMETLPRVAARYNLSFDKQNPMEEAKVSALLASFGAGYEVLAYTGITDITVSRNRSPGRGGWSQNRYVRKMHGAVRTHAREIEMKLVSANLEYSMTVRRAFGGESRVVFTVYAPREQIPVSPSRGGDAQIRITGRRRDKIAFQPLTKKPRYLIVGIDPGTTIGIAALDLDGNLVYLASTRLFSAADLTREIAELGKPLIIASDKAEMPFGVEKIRRAFSAVAWNPKKDILIKEKYVLAAGHDFKNDHERDSLSAAVYAYRTYKNKFESILKRAPAGVDTDELRAQIVRGFSLEQALSRISGTAPVAVPDAAEPNVSSEIIFDERDMRITRQEETIRRLRTLVETLSKESAGKDKTISILHKRLNAEREEQHTELLARTEITERDREIAATKKQLRKEERRNKNLRTRLDRMKRYIALQAGEGCSALKVLPQLSRDAVRGLDDEMGFGEEDLLYVLQIDGWGRSVVRELAEARVKAVILPRHVYARAREQHLIEEFREAGLPVLSGADLSPRVKGKIGVADSAAVEAALSAWNASQTVYSKEKKTAAINSMVREYQVERVREVREQGIDPATLIPERYLRTSPEPKEKEGGNTVVRKPADRKTKNPAASQKPVPEPQKPEEKKELPKEIKEPKQDAADLLSSVLTEYREKRKKEITGDE</sequence>
<dbReference type="EMBL" id="JAPTGB010000006">
    <property type="protein sequence ID" value="MCZ0860360.1"/>
    <property type="molecule type" value="Genomic_DNA"/>
</dbReference>
<dbReference type="PANTHER" id="PTHR40707:SF1">
    <property type="entry name" value="DUF460 DOMAIN-CONTAINING PROTEIN"/>
    <property type="match status" value="1"/>
</dbReference>
<dbReference type="PANTHER" id="PTHR40707">
    <property type="entry name" value="POSSIBLE NUCLEASE OF RNASE H FOLD, RUVC/YQGF FAMILY"/>
    <property type="match status" value="1"/>
</dbReference>
<feature type="compositionally biased region" description="Basic and acidic residues" evidence="2">
    <location>
        <begin position="710"/>
        <end position="729"/>
    </location>
</feature>
<keyword evidence="1" id="KW-0175">Coiled coil</keyword>
<organism evidence="3 4">
    <name type="scientific">Methanocorpusculum petauri</name>
    <dbReference type="NCBI Taxonomy" id="3002863"/>
    <lineage>
        <taxon>Archaea</taxon>
        <taxon>Methanobacteriati</taxon>
        <taxon>Methanobacteriota</taxon>
        <taxon>Stenosarchaea group</taxon>
        <taxon>Methanomicrobia</taxon>
        <taxon>Methanomicrobiales</taxon>
        <taxon>Methanocorpusculaceae</taxon>
        <taxon>Methanocorpusculum</taxon>
    </lineage>
</organism>
<evidence type="ECO:0000256" key="2">
    <source>
        <dbReference type="SAM" id="MobiDB-lite"/>
    </source>
</evidence>
<proteinExistence type="predicted"/>
<gene>
    <name evidence="3" type="ORF">O0S10_03830</name>
</gene>
<evidence type="ECO:0000313" key="4">
    <source>
        <dbReference type="Proteomes" id="UP001141422"/>
    </source>
</evidence>
<dbReference type="InterPro" id="IPR007408">
    <property type="entry name" value="DUF460"/>
</dbReference>
<evidence type="ECO:0000313" key="3">
    <source>
        <dbReference type="EMBL" id="MCZ0860360.1"/>
    </source>
</evidence>
<keyword evidence="4" id="KW-1185">Reference proteome</keyword>
<accession>A0ABT4IF61</accession>
<reference evidence="3" key="1">
    <citation type="submission" date="2022-12" db="EMBL/GenBank/DDBJ databases">
        <title>Isolation and characterisation of novel Methanocorpusculum spp. from native Australian herbivores indicates the genus is ancestrally host-associated.</title>
        <authorList>
            <person name="Volmer J.G."/>
            <person name="Soo R.M."/>
            <person name="Evans P.N."/>
            <person name="Hoedt E.C."/>
            <person name="Astorga Alsina A.L."/>
            <person name="Woodcroft B.J."/>
            <person name="Tyson G.W."/>
            <person name="Hugenholtz P."/>
            <person name="Morrison M."/>
        </authorList>
    </citation>
    <scope>NUCLEOTIDE SEQUENCE</scope>
    <source>
        <strain evidence="3">MG</strain>
    </source>
</reference>
<feature type="coiled-coil region" evidence="1">
    <location>
        <begin position="474"/>
        <end position="508"/>
    </location>
</feature>
<protein>
    <submittedName>
        <fullName evidence="3">DUF460 domain-containing protein</fullName>
    </submittedName>
</protein>